<name>K6YME9_9ALTE</name>
<keyword evidence="2" id="KW-1185">Reference proteome</keyword>
<reference evidence="2" key="1">
    <citation type="journal article" date="2014" name="Environ. Microbiol.">
        <title>Comparative genomics of the marine bacterial genus Glaciecola reveals the high degree of genomic diversity and genomic characteristic for cold adaptation.</title>
        <authorList>
            <person name="Qin Q.L."/>
            <person name="Xie B.B."/>
            <person name="Yu Y."/>
            <person name="Shu Y.L."/>
            <person name="Rong J.C."/>
            <person name="Zhang Y.J."/>
            <person name="Zhao D.L."/>
            <person name="Chen X.L."/>
            <person name="Zhang X.Y."/>
            <person name="Chen B."/>
            <person name="Zhou B.C."/>
            <person name="Zhang Y.Z."/>
        </authorList>
    </citation>
    <scope>NUCLEOTIDE SEQUENCE [LARGE SCALE GENOMIC DNA]</scope>
    <source>
        <strain evidence="2">LMG 21857</strain>
    </source>
</reference>
<protein>
    <submittedName>
        <fullName evidence="1">Uncharacterized protein</fullName>
    </submittedName>
</protein>
<evidence type="ECO:0000313" key="2">
    <source>
        <dbReference type="Proteomes" id="UP000006322"/>
    </source>
</evidence>
<dbReference type="Proteomes" id="UP000006322">
    <property type="component" value="Unassembled WGS sequence"/>
</dbReference>
<evidence type="ECO:0000313" key="1">
    <source>
        <dbReference type="EMBL" id="GAC33854.1"/>
    </source>
</evidence>
<sequence length="38" mass="4236">MSAITSLTIRYCKELVFAQTASQVLRLACYEVGRSGLR</sequence>
<comment type="caution">
    <text evidence="1">The sequence shown here is derived from an EMBL/GenBank/DDBJ whole genome shotgun (WGS) entry which is preliminary data.</text>
</comment>
<dbReference type="AlphaFoldDB" id="K6YME9"/>
<accession>K6YME9</accession>
<dbReference type="EMBL" id="BAER01000074">
    <property type="protein sequence ID" value="GAC33854.1"/>
    <property type="molecule type" value="Genomic_DNA"/>
</dbReference>
<gene>
    <name evidence="1" type="ORF">GPLA_2961</name>
</gene>
<proteinExistence type="predicted"/>
<organism evidence="1 2">
    <name type="scientific">Paraglaciecola polaris LMG 21857</name>
    <dbReference type="NCBI Taxonomy" id="1129793"/>
    <lineage>
        <taxon>Bacteria</taxon>
        <taxon>Pseudomonadati</taxon>
        <taxon>Pseudomonadota</taxon>
        <taxon>Gammaproteobacteria</taxon>
        <taxon>Alteromonadales</taxon>
        <taxon>Alteromonadaceae</taxon>
        <taxon>Paraglaciecola</taxon>
    </lineage>
</organism>